<feature type="region of interest" description="Disordered" evidence="1">
    <location>
        <begin position="317"/>
        <end position="483"/>
    </location>
</feature>
<sequence>LRHRRLHRLGRRLSGAALEVRDALGRHPGPHRRQDSGHGRHPGRADLRFGTADHHSVRPDPVPRVRRFGPARDHGRAHQPARHPGRQMEDDPADGGAGLPAVRPQLGRLGPALRLPARLPAVLGHPDLAGRADHPVDRLAIFQRRPEADAGSLIPPGGQAEMKKALGYPSAFSRTTKARSRVRGRPKRGSSSGKGRVIHAVDVAQGHGHGLGGDDDAAVDVAVIAVGVALGQDGGVEVGADDLALRIDRRRARRAADGVGRDGHVHHRIGVDAVLGGQQLGRDVEGLGARRAVPQAREGGEGPDALAGNVRTFDPTIGQTQSAGGVGVDGVAIGGEAGGGQLRRARRGRRRRWPGRTGSGDRSRPGRRAGRLPTGRGGRRGQPAWCLRSGAPTGPRGFPCPAGCGRRGCRRSAIRGSWTATIPDGSAPAPDRSGARRTGRTGRPADGCRRTRQNADRTAWRAPAPRARWPAPTGTGANRPRPR</sequence>
<organism evidence="2 3">
    <name type="scientific">Parastrongyloides trichosuri</name>
    <name type="common">Possum-specific nematode worm</name>
    <dbReference type="NCBI Taxonomy" id="131310"/>
    <lineage>
        <taxon>Eukaryota</taxon>
        <taxon>Metazoa</taxon>
        <taxon>Ecdysozoa</taxon>
        <taxon>Nematoda</taxon>
        <taxon>Chromadorea</taxon>
        <taxon>Rhabditida</taxon>
        <taxon>Tylenchina</taxon>
        <taxon>Panagrolaimomorpha</taxon>
        <taxon>Strongyloidoidea</taxon>
        <taxon>Strongyloididae</taxon>
        <taxon>Parastrongyloides</taxon>
    </lineage>
</organism>
<dbReference type="AlphaFoldDB" id="A0A0N4ZZC0"/>
<proteinExistence type="predicted"/>
<dbReference type="WBParaSite" id="PTRK_0001417900.1">
    <property type="protein sequence ID" value="PTRK_0001417900.1"/>
    <property type="gene ID" value="PTRK_0001417900"/>
</dbReference>
<reference evidence="3" key="1">
    <citation type="submission" date="2017-02" db="UniProtKB">
        <authorList>
            <consortium name="WormBaseParasite"/>
        </authorList>
    </citation>
    <scope>IDENTIFICATION</scope>
</reference>
<evidence type="ECO:0000313" key="3">
    <source>
        <dbReference type="WBParaSite" id="PTRK_0001417900.1"/>
    </source>
</evidence>
<feature type="compositionally biased region" description="Basic and acidic residues" evidence="1">
    <location>
        <begin position="32"/>
        <end position="63"/>
    </location>
</feature>
<evidence type="ECO:0000256" key="1">
    <source>
        <dbReference type="SAM" id="MobiDB-lite"/>
    </source>
</evidence>
<feature type="compositionally biased region" description="Gly residues" evidence="1">
    <location>
        <begin position="324"/>
        <end position="341"/>
    </location>
</feature>
<feature type="compositionally biased region" description="Basic and acidic residues" evidence="1">
    <location>
        <begin position="446"/>
        <end position="459"/>
    </location>
</feature>
<feature type="compositionally biased region" description="Basic residues" evidence="1">
    <location>
        <begin position="176"/>
        <end position="188"/>
    </location>
</feature>
<accession>A0A0N4ZZC0</accession>
<protein>
    <submittedName>
        <fullName evidence="3">Integral membrane protein</fullName>
    </submittedName>
</protein>
<feature type="compositionally biased region" description="Low complexity" evidence="1">
    <location>
        <begin position="394"/>
        <end position="404"/>
    </location>
</feature>
<feature type="compositionally biased region" description="Basic residues" evidence="1">
    <location>
        <begin position="343"/>
        <end position="354"/>
    </location>
</feature>
<dbReference type="Proteomes" id="UP000038045">
    <property type="component" value="Unplaced"/>
</dbReference>
<feature type="region of interest" description="Disordered" evidence="1">
    <location>
        <begin position="174"/>
        <end position="194"/>
    </location>
</feature>
<evidence type="ECO:0000313" key="2">
    <source>
        <dbReference type="Proteomes" id="UP000038045"/>
    </source>
</evidence>
<feature type="region of interest" description="Disordered" evidence="1">
    <location>
        <begin position="25"/>
        <end position="98"/>
    </location>
</feature>
<name>A0A0N4ZZC0_PARTI</name>
<keyword evidence="2" id="KW-1185">Reference proteome</keyword>
<feature type="compositionally biased region" description="Low complexity" evidence="1">
    <location>
        <begin position="460"/>
        <end position="473"/>
    </location>
</feature>